<keyword evidence="2" id="KW-0391">Immunity</keyword>
<dbReference type="GO" id="GO:0007166">
    <property type="term" value="P:cell surface receptor signaling pathway"/>
    <property type="evidence" value="ECO:0007669"/>
    <property type="project" value="TreeGrafter"/>
</dbReference>
<organism evidence="4 5">
    <name type="scientific">Nothobranchius furzeri</name>
    <name type="common">Turquoise killifish</name>
    <dbReference type="NCBI Taxonomy" id="105023"/>
    <lineage>
        <taxon>Eukaryota</taxon>
        <taxon>Metazoa</taxon>
        <taxon>Chordata</taxon>
        <taxon>Craniata</taxon>
        <taxon>Vertebrata</taxon>
        <taxon>Euteleostomi</taxon>
        <taxon>Actinopterygii</taxon>
        <taxon>Neopterygii</taxon>
        <taxon>Teleostei</taxon>
        <taxon>Neoteleostei</taxon>
        <taxon>Acanthomorphata</taxon>
        <taxon>Ovalentaria</taxon>
        <taxon>Atherinomorphae</taxon>
        <taxon>Cyprinodontiformes</taxon>
        <taxon>Nothobranchiidae</taxon>
        <taxon>Nothobranchius</taxon>
    </lineage>
</organism>
<reference evidence="4" key="3">
    <citation type="submission" date="2025-09" db="UniProtKB">
        <authorList>
            <consortium name="Ensembl"/>
        </authorList>
    </citation>
    <scope>IDENTIFICATION</scope>
</reference>
<dbReference type="Gene3D" id="2.60.40.10">
    <property type="entry name" value="Immunoglobulins"/>
    <property type="match status" value="1"/>
</dbReference>
<dbReference type="GeneTree" id="ENSGT00940000170858"/>
<evidence type="ECO:0000256" key="1">
    <source>
        <dbReference type="ARBA" id="ARBA00022729"/>
    </source>
</evidence>
<dbReference type="InterPro" id="IPR036179">
    <property type="entry name" value="Ig-like_dom_sf"/>
</dbReference>
<sequence length="107" mass="12088">KVLKSYFWVLRSASPIQMSSPSLEKNVQIFCTHDKTDHTLMLWYQRTPGDTAMKLIGYLLYKAVTMEDQYKDGFDLTGDATKNGSLHINTARSVQTAVYFCAASKAQ</sequence>
<dbReference type="GO" id="GO:0002376">
    <property type="term" value="P:immune system process"/>
    <property type="evidence" value="ECO:0007669"/>
    <property type="project" value="UniProtKB-KW"/>
</dbReference>
<dbReference type="GO" id="GO:0005886">
    <property type="term" value="C:plasma membrane"/>
    <property type="evidence" value="ECO:0007669"/>
    <property type="project" value="TreeGrafter"/>
</dbReference>
<reference evidence="4" key="2">
    <citation type="submission" date="2025-08" db="UniProtKB">
        <authorList>
            <consortium name="Ensembl"/>
        </authorList>
    </citation>
    <scope>IDENTIFICATION</scope>
</reference>
<dbReference type="InterPro" id="IPR013106">
    <property type="entry name" value="Ig_V-set"/>
</dbReference>
<dbReference type="InterPro" id="IPR050413">
    <property type="entry name" value="TCR_beta_variable"/>
</dbReference>
<dbReference type="PANTHER" id="PTHR23268">
    <property type="entry name" value="T-CELL RECEPTOR BETA CHAIN"/>
    <property type="match status" value="1"/>
</dbReference>
<evidence type="ECO:0000256" key="2">
    <source>
        <dbReference type="ARBA" id="ARBA00022859"/>
    </source>
</evidence>
<evidence type="ECO:0000313" key="5">
    <source>
        <dbReference type="Proteomes" id="UP000694548"/>
    </source>
</evidence>
<reference evidence="4" key="1">
    <citation type="submission" date="2014-08" db="EMBL/GenBank/DDBJ databases">
        <authorList>
            <person name="Senf B."/>
            <person name="Petzold A."/>
            <person name="Downie B.R."/>
            <person name="Koch P."/>
            <person name="Platzer M."/>
        </authorList>
    </citation>
    <scope>NUCLEOTIDE SEQUENCE [LARGE SCALE GENOMIC DNA]</scope>
    <source>
        <strain evidence="4">GRZ</strain>
    </source>
</reference>
<keyword evidence="1" id="KW-0732">Signal</keyword>
<dbReference type="SUPFAM" id="SSF48726">
    <property type="entry name" value="Immunoglobulin"/>
    <property type="match status" value="1"/>
</dbReference>
<dbReference type="PANTHER" id="PTHR23268:SF102">
    <property type="entry name" value="IMMUNOGLOBULIN V-SET DOMAIN-CONTAINING PROTEIN"/>
    <property type="match status" value="1"/>
</dbReference>
<feature type="domain" description="Immunoglobulin V-set" evidence="3">
    <location>
        <begin position="26"/>
        <end position="103"/>
    </location>
</feature>
<dbReference type="AlphaFoldDB" id="A0A8C6PHD4"/>
<dbReference type="InterPro" id="IPR013783">
    <property type="entry name" value="Ig-like_fold"/>
</dbReference>
<proteinExistence type="predicted"/>
<dbReference type="Ensembl" id="ENSNFUT00015045759.1">
    <property type="protein sequence ID" value="ENSNFUP00015043849.1"/>
    <property type="gene ID" value="ENSNFUG00015020910.1"/>
</dbReference>
<protein>
    <recommendedName>
        <fullName evidence="3">Immunoglobulin V-set domain-containing protein</fullName>
    </recommendedName>
</protein>
<dbReference type="Proteomes" id="UP000694548">
    <property type="component" value="Chromosome sgr16"/>
</dbReference>
<dbReference type="Pfam" id="PF07686">
    <property type="entry name" value="V-set"/>
    <property type="match status" value="1"/>
</dbReference>
<name>A0A8C6PHD4_NOTFU</name>
<evidence type="ECO:0000259" key="3">
    <source>
        <dbReference type="SMART" id="SM00406"/>
    </source>
</evidence>
<keyword evidence="5" id="KW-1185">Reference proteome</keyword>
<accession>A0A8C6PHD4</accession>
<evidence type="ECO:0000313" key="4">
    <source>
        <dbReference type="Ensembl" id="ENSNFUP00015043849.1"/>
    </source>
</evidence>
<dbReference type="SMART" id="SM00406">
    <property type="entry name" value="IGv"/>
    <property type="match status" value="1"/>
</dbReference>